<reference evidence="2 3" key="1">
    <citation type="submission" date="2014-04" db="EMBL/GenBank/DDBJ databases">
        <title>Evolutionary Origins and Diversification of the Mycorrhizal Mutualists.</title>
        <authorList>
            <consortium name="DOE Joint Genome Institute"/>
            <consortium name="Mycorrhizal Genomics Consortium"/>
            <person name="Kohler A."/>
            <person name="Kuo A."/>
            <person name="Nagy L.G."/>
            <person name="Floudas D."/>
            <person name="Copeland A."/>
            <person name="Barry K.W."/>
            <person name="Cichocki N."/>
            <person name="Veneault-Fourrey C."/>
            <person name="LaButti K."/>
            <person name="Lindquist E.A."/>
            <person name="Lipzen A."/>
            <person name="Lundell T."/>
            <person name="Morin E."/>
            <person name="Murat C."/>
            <person name="Riley R."/>
            <person name="Ohm R."/>
            <person name="Sun H."/>
            <person name="Tunlid A."/>
            <person name="Henrissat B."/>
            <person name="Grigoriev I.V."/>
            <person name="Hibbett D.S."/>
            <person name="Martin F."/>
        </authorList>
    </citation>
    <scope>NUCLEOTIDE SEQUENCE [LARGE SCALE GENOMIC DNA]</scope>
    <source>
        <strain evidence="2 3">MD-312</strain>
    </source>
</reference>
<feature type="compositionally biased region" description="Polar residues" evidence="1">
    <location>
        <begin position="1"/>
        <end position="13"/>
    </location>
</feature>
<dbReference type="EMBL" id="KN839853">
    <property type="protein sequence ID" value="KIJ62995.1"/>
    <property type="molecule type" value="Genomic_DNA"/>
</dbReference>
<feature type="region of interest" description="Disordered" evidence="1">
    <location>
        <begin position="289"/>
        <end position="347"/>
    </location>
</feature>
<dbReference type="OrthoDB" id="3261714at2759"/>
<dbReference type="AlphaFoldDB" id="A0A0C9VXL6"/>
<feature type="region of interest" description="Disordered" evidence="1">
    <location>
        <begin position="143"/>
        <end position="162"/>
    </location>
</feature>
<dbReference type="Proteomes" id="UP000053820">
    <property type="component" value="Unassembled WGS sequence"/>
</dbReference>
<gene>
    <name evidence="2" type="ORF">HYDPIDRAFT_114156</name>
</gene>
<proteinExistence type="predicted"/>
<feature type="region of interest" description="Disordered" evidence="1">
    <location>
        <begin position="1"/>
        <end position="35"/>
    </location>
</feature>
<evidence type="ECO:0000313" key="3">
    <source>
        <dbReference type="Proteomes" id="UP000053820"/>
    </source>
</evidence>
<feature type="compositionally biased region" description="Basic and acidic residues" evidence="1">
    <location>
        <begin position="292"/>
        <end position="306"/>
    </location>
</feature>
<protein>
    <submittedName>
        <fullName evidence="2">Unplaced genomic scaffold scaffold_19, whole genome shotgun sequence</fullName>
    </submittedName>
</protein>
<accession>A0A0C9VXL6</accession>
<name>A0A0C9VXL6_9AGAM</name>
<evidence type="ECO:0000313" key="2">
    <source>
        <dbReference type="EMBL" id="KIJ62995.1"/>
    </source>
</evidence>
<keyword evidence="3" id="KW-1185">Reference proteome</keyword>
<evidence type="ECO:0000256" key="1">
    <source>
        <dbReference type="SAM" id="MobiDB-lite"/>
    </source>
</evidence>
<feature type="compositionally biased region" description="Polar residues" evidence="1">
    <location>
        <begin position="21"/>
        <end position="35"/>
    </location>
</feature>
<dbReference type="HOGENOM" id="CLU_638034_0_0_1"/>
<sequence>MSARQAFTPQRPQSCVGAAPASNTPGNISTPNSLNTNASMGLGLGMDFCRPRGSFDMDSREAPGTGGKARSLAGLLGRKKGATSPSVEENRQVQGDLHRRSFEGIRRPERTPLSIIPYPTPQTNAHMGGHLQASAQSPQKAVGQGAYSFPRPSTPVSAPRGYRKGLVGYEGRQDEGEGHGDGIVFMGSGGKTESRVDAGAAVSGYMRVFSRSGSGGTVVRPGTGGQQGLGLKIATPIPGYAHSGLTMNVDDQSHGEGEADGMYAGPLGHLEGIPEEACVELEHPLRRVKRGLGREDMEGEDTRSADGGRQGQKRLRHAQDEDEEYTRLSSPQMPPTPGPSLALDNGTDRSLALGSLFENFGEFISEEEFEAECKRWTECSREEWLKGADELLEDYSGILNLIKDHLTDKVVSFSNLSKTVAEKRADLDRGSETLQDGMGVVTENIAKLASRK</sequence>
<organism evidence="2 3">
    <name type="scientific">Hydnomerulius pinastri MD-312</name>
    <dbReference type="NCBI Taxonomy" id="994086"/>
    <lineage>
        <taxon>Eukaryota</taxon>
        <taxon>Fungi</taxon>
        <taxon>Dikarya</taxon>
        <taxon>Basidiomycota</taxon>
        <taxon>Agaricomycotina</taxon>
        <taxon>Agaricomycetes</taxon>
        <taxon>Agaricomycetidae</taxon>
        <taxon>Boletales</taxon>
        <taxon>Boletales incertae sedis</taxon>
        <taxon>Leucogyrophana</taxon>
    </lineage>
</organism>